<dbReference type="PANTHER" id="PTHR10766:SF41">
    <property type="entry name" value="TRANSMEMBRANE 9 SUPERFAMILY MEMBER 3"/>
    <property type="match status" value="1"/>
</dbReference>
<reference evidence="9" key="1">
    <citation type="submission" date="2015-09" db="EMBL/GenBank/DDBJ databases">
        <authorList>
            <consortium name="Pathogen Informatics"/>
        </authorList>
    </citation>
    <scope>NUCLEOTIDE SEQUENCE [LARGE SCALE GENOMIC DNA]</scope>
    <source>
        <strain evidence="9">Lake Konstanz</strain>
    </source>
</reference>
<protein>
    <recommendedName>
        <fullName evidence="7">Transmembrane 9 superfamily member</fullName>
    </recommendedName>
</protein>
<dbReference type="GO" id="GO:0016020">
    <property type="term" value="C:membrane"/>
    <property type="evidence" value="ECO:0007669"/>
    <property type="project" value="UniProtKB-SubCell"/>
</dbReference>
<gene>
    <name evidence="8" type="ORF">BSAL_11055</name>
</gene>
<evidence type="ECO:0000256" key="1">
    <source>
        <dbReference type="ARBA" id="ARBA00004141"/>
    </source>
</evidence>
<dbReference type="InterPro" id="IPR004240">
    <property type="entry name" value="EMP70"/>
</dbReference>
<proteinExistence type="inferred from homology"/>
<dbReference type="Proteomes" id="UP000051952">
    <property type="component" value="Unassembled WGS sequence"/>
</dbReference>
<accession>A0A0S4J7X5</accession>
<evidence type="ECO:0000256" key="3">
    <source>
        <dbReference type="ARBA" id="ARBA00022692"/>
    </source>
</evidence>
<dbReference type="OMA" id="CKPATED"/>
<feature type="signal peptide" evidence="7">
    <location>
        <begin position="1"/>
        <end position="27"/>
    </location>
</feature>
<keyword evidence="6" id="KW-0472">Membrane</keyword>
<evidence type="ECO:0000256" key="7">
    <source>
        <dbReference type="RuleBase" id="RU363079"/>
    </source>
</evidence>
<evidence type="ECO:0000256" key="4">
    <source>
        <dbReference type="ARBA" id="ARBA00022729"/>
    </source>
</evidence>
<dbReference type="EMBL" id="CYKH01001551">
    <property type="protein sequence ID" value="CUG87606.1"/>
    <property type="molecule type" value="Genomic_DNA"/>
</dbReference>
<dbReference type="VEuPathDB" id="TriTrypDB:BSAL_11055"/>
<dbReference type="GO" id="GO:0072657">
    <property type="term" value="P:protein localization to membrane"/>
    <property type="evidence" value="ECO:0007669"/>
    <property type="project" value="TreeGrafter"/>
</dbReference>
<evidence type="ECO:0000256" key="5">
    <source>
        <dbReference type="ARBA" id="ARBA00022989"/>
    </source>
</evidence>
<dbReference type="Pfam" id="PF02990">
    <property type="entry name" value="EMP70"/>
    <property type="match status" value="1"/>
</dbReference>
<keyword evidence="3" id="KW-0812">Transmembrane</keyword>
<evidence type="ECO:0000256" key="6">
    <source>
        <dbReference type="ARBA" id="ARBA00023136"/>
    </source>
</evidence>
<evidence type="ECO:0000313" key="9">
    <source>
        <dbReference type="Proteomes" id="UP000051952"/>
    </source>
</evidence>
<feature type="chain" id="PRO_5007355920" description="Transmembrane 9 superfamily member" evidence="7">
    <location>
        <begin position="28"/>
        <end position="234"/>
    </location>
</feature>
<keyword evidence="4 7" id="KW-0732">Signal</keyword>
<dbReference type="OrthoDB" id="1666796at2759"/>
<keyword evidence="9" id="KW-1185">Reference proteome</keyword>
<keyword evidence="5" id="KW-1133">Transmembrane helix</keyword>
<name>A0A0S4J7X5_BODSA</name>
<evidence type="ECO:0000256" key="2">
    <source>
        <dbReference type="ARBA" id="ARBA00005227"/>
    </source>
</evidence>
<dbReference type="PANTHER" id="PTHR10766">
    <property type="entry name" value="TRANSMEMBRANE 9 SUPERFAMILY PROTEIN"/>
    <property type="match status" value="1"/>
</dbReference>
<sequence length="234" mass="26166">MARMVSGRVLVALTTIMTMVSVVVVVADDTTHIYEDGASVKIYANKIGPYNNPLETYAYFERPGCKPATEDHKFPSLGQALVGDEHFEMSMKITFPKSMEAPADLCAFTPSVKDAHEWQSMVEAQYWYQLLVDDLPMWGVFGNRSAEKKPEPGMPPQVHQIYTLQNISLGYNGNRIVSANLSVHHPVVPVVGVPMRFQNHLQLIYDCDVSGGSCGRDFVSNTACRFGEDERWRC</sequence>
<dbReference type="AlphaFoldDB" id="A0A0S4J7X5"/>
<comment type="similarity">
    <text evidence="2 7">Belongs to the nonaspanin (TM9SF) (TC 9.A.2) family.</text>
</comment>
<comment type="subcellular location">
    <subcellularLocation>
        <location evidence="1">Membrane</location>
        <topology evidence="1">Multi-pass membrane protein</topology>
    </subcellularLocation>
</comment>
<evidence type="ECO:0000313" key="8">
    <source>
        <dbReference type="EMBL" id="CUG87606.1"/>
    </source>
</evidence>
<organism evidence="8 9">
    <name type="scientific">Bodo saltans</name>
    <name type="common">Flagellated protozoan</name>
    <dbReference type="NCBI Taxonomy" id="75058"/>
    <lineage>
        <taxon>Eukaryota</taxon>
        <taxon>Discoba</taxon>
        <taxon>Euglenozoa</taxon>
        <taxon>Kinetoplastea</taxon>
        <taxon>Metakinetoplastina</taxon>
        <taxon>Eubodonida</taxon>
        <taxon>Bodonidae</taxon>
        <taxon>Bodo</taxon>
    </lineage>
</organism>